<dbReference type="PANTHER" id="PTHR31299">
    <property type="entry name" value="ESTERASE, PUTATIVE (AFU_ORTHOLOGUE AFUA_1G05850)-RELATED"/>
    <property type="match status" value="1"/>
</dbReference>
<proteinExistence type="predicted"/>
<evidence type="ECO:0000313" key="2">
    <source>
        <dbReference type="Proteomes" id="UP000295087"/>
    </source>
</evidence>
<dbReference type="SUPFAM" id="SSF159501">
    <property type="entry name" value="EreA/ChaN-like"/>
    <property type="match status" value="1"/>
</dbReference>
<dbReference type="Gene3D" id="1.20.1440.30">
    <property type="entry name" value="Biosynthetic Protein domain"/>
    <property type="match status" value="1"/>
</dbReference>
<name>A0A4R6PS16_NOCIG</name>
<organism evidence="1 2">
    <name type="scientific">Nocardia ignorata</name>
    <dbReference type="NCBI Taxonomy" id="145285"/>
    <lineage>
        <taxon>Bacteria</taxon>
        <taxon>Bacillati</taxon>
        <taxon>Actinomycetota</taxon>
        <taxon>Actinomycetes</taxon>
        <taxon>Mycobacteriales</taxon>
        <taxon>Nocardiaceae</taxon>
        <taxon>Nocardia</taxon>
    </lineage>
</organism>
<reference evidence="1 2" key="1">
    <citation type="submission" date="2019-03" db="EMBL/GenBank/DDBJ databases">
        <title>Genomic Encyclopedia of Type Strains, Phase IV (KMG-IV): sequencing the most valuable type-strain genomes for metagenomic binning, comparative biology and taxonomic classification.</title>
        <authorList>
            <person name="Goeker M."/>
        </authorList>
    </citation>
    <scope>NUCLEOTIDE SEQUENCE [LARGE SCALE GENOMIC DNA]</scope>
    <source>
        <strain evidence="1 2">DSM 44496</strain>
    </source>
</reference>
<dbReference type="Pfam" id="PF05139">
    <property type="entry name" value="Erythro_esteras"/>
    <property type="match status" value="1"/>
</dbReference>
<dbReference type="PANTHER" id="PTHR31299:SF0">
    <property type="entry name" value="ESTERASE, PUTATIVE (AFU_ORTHOLOGUE AFUA_1G05850)-RELATED"/>
    <property type="match status" value="1"/>
</dbReference>
<accession>A0A4R6PS16</accession>
<dbReference type="Proteomes" id="UP000295087">
    <property type="component" value="Unassembled WGS sequence"/>
</dbReference>
<dbReference type="Gene3D" id="3.40.1660.10">
    <property type="entry name" value="EreA-like (biosynthetic domain)"/>
    <property type="match status" value="1"/>
</dbReference>
<dbReference type="RefSeq" id="WP_067492203.1">
    <property type="nucleotide sequence ID" value="NZ_SNXK01000001.1"/>
</dbReference>
<dbReference type="GO" id="GO:0046677">
    <property type="term" value="P:response to antibiotic"/>
    <property type="evidence" value="ECO:0007669"/>
    <property type="project" value="InterPro"/>
</dbReference>
<dbReference type="CDD" id="cd14728">
    <property type="entry name" value="Ere-like"/>
    <property type="match status" value="1"/>
</dbReference>
<dbReference type="InterPro" id="IPR052036">
    <property type="entry name" value="Hydrolase/PRTase-associated"/>
</dbReference>
<dbReference type="EMBL" id="SNXK01000001">
    <property type="protein sequence ID" value="TDP40963.1"/>
    <property type="molecule type" value="Genomic_DNA"/>
</dbReference>
<protein>
    <submittedName>
        <fullName evidence="1">Erythromycin esterase-like protein</fullName>
    </submittedName>
</protein>
<comment type="caution">
    <text evidence="1">The sequence shown here is derived from an EMBL/GenBank/DDBJ whole genome shotgun (WGS) entry which is preliminary data.</text>
</comment>
<evidence type="ECO:0000313" key="1">
    <source>
        <dbReference type="EMBL" id="TDP40963.1"/>
    </source>
</evidence>
<dbReference type="InterPro" id="IPR007815">
    <property type="entry name" value="Emycin_Estase"/>
</dbReference>
<dbReference type="Gene3D" id="3.30.1870.10">
    <property type="entry name" value="EreA-like, domain 2"/>
    <property type="match status" value="1"/>
</dbReference>
<dbReference type="AlphaFoldDB" id="A0A4R6PS16"/>
<sequence length="385" mass="42169">MSQKIWDFIPSTCELLALGEPTHKEPGFAARRNELFADLVERGFRSIALETCRTAALTIDDYVRHGVGTLDEVMRTGFTHGFGAFDANRELVVWLRAHNAELAPADRVSIHGFDGAMETMYAPSPRPYLEYACDYLQLDLGIREVTGEDDRWNRTEAIMDPTVSVGAGTDAARLRVIADDLLVRLHTRAPERIATTSLDEWRRAAVHVTTGLGLLRYHAQAADPLPDDERWSALSATRDALMAENLLDIRTVESSRGPTLVCAHNLHLRRTSSIMRMGPMNLTWSGAGAIVAALMGERYRAILGTLGRSTGLELGEPDPGTYEGILQKSTSTWELVAAGTLGTADIRTDTKPEQGYFPLDPDTIKGADVILHLPEGSATSLASWG</sequence>
<keyword evidence="2" id="KW-1185">Reference proteome</keyword>
<gene>
    <name evidence="1" type="ORF">DFR75_10161</name>
</gene>